<dbReference type="GO" id="GO:0004519">
    <property type="term" value="F:endonuclease activity"/>
    <property type="evidence" value="ECO:0007669"/>
    <property type="project" value="UniProtKB-KW"/>
</dbReference>
<dbReference type="eggNOG" id="KOG0017">
    <property type="taxonomic scope" value="Eukaryota"/>
</dbReference>
<proteinExistence type="predicted"/>
<evidence type="ECO:0000256" key="3">
    <source>
        <dbReference type="ARBA" id="ARBA00022722"/>
    </source>
</evidence>
<accession>A0A1X7TQ60</accession>
<dbReference type="InterPro" id="IPR021109">
    <property type="entry name" value="Peptidase_aspartic_dom_sf"/>
</dbReference>
<dbReference type="Gene3D" id="3.10.10.10">
    <property type="entry name" value="HIV Type 1 Reverse Transcriptase, subunit A, domain 1"/>
    <property type="match status" value="2"/>
</dbReference>
<dbReference type="InterPro" id="IPR043128">
    <property type="entry name" value="Rev_trsase/Diguanyl_cyclase"/>
</dbReference>
<dbReference type="CDD" id="cd00303">
    <property type="entry name" value="retropepsin_like"/>
    <property type="match status" value="1"/>
</dbReference>
<dbReference type="OrthoDB" id="775972at2759"/>
<organism evidence="5">
    <name type="scientific">Amphimedon queenslandica</name>
    <name type="common">Sponge</name>
    <dbReference type="NCBI Taxonomy" id="400682"/>
    <lineage>
        <taxon>Eukaryota</taxon>
        <taxon>Metazoa</taxon>
        <taxon>Porifera</taxon>
        <taxon>Demospongiae</taxon>
        <taxon>Heteroscleromorpha</taxon>
        <taxon>Haplosclerida</taxon>
        <taxon>Niphatidae</taxon>
        <taxon>Amphimedon</taxon>
    </lineage>
</organism>
<dbReference type="Gene3D" id="3.30.70.270">
    <property type="match status" value="1"/>
</dbReference>
<reference evidence="5" key="1">
    <citation type="submission" date="2017-05" db="UniProtKB">
        <authorList>
            <consortium name="EnsemblMetazoa"/>
        </authorList>
    </citation>
    <scope>IDENTIFICATION</scope>
</reference>
<evidence type="ECO:0000256" key="1">
    <source>
        <dbReference type="ARBA" id="ARBA00022679"/>
    </source>
</evidence>
<dbReference type="InParanoid" id="A0A1X7TQ60"/>
<evidence type="ECO:0000256" key="4">
    <source>
        <dbReference type="ARBA" id="ARBA00022759"/>
    </source>
</evidence>
<dbReference type="AlphaFoldDB" id="A0A1X7TQ60"/>
<dbReference type="Gene3D" id="2.40.70.10">
    <property type="entry name" value="Acid Proteases"/>
    <property type="match status" value="1"/>
</dbReference>
<dbReference type="STRING" id="400682.A0A1X7TQ60"/>
<dbReference type="PANTHER" id="PTHR37984">
    <property type="entry name" value="PROTEIN CBG26694"/>
    <property type="match status" value="1"/>
</dbReference>
<dbReference type="SUPFAM" id="SSF56672">
    <property type="entry name" value="DNA/RNA polymerases"/>
    <property type="match status" value="1"/>
</dbReference>
<dbReference type="InterPro" id="IPR050951">
    <property type="entry name" value="Retrovirus_Pol_polyprotein"/>
</dbReference>
<dbReference type="SUPFAM" id="SSF50630">
    <property type="entry name" value="Acid proteases"/>
    <property type="match status" value="1"/>
</dbReference>
<keyword evidence="4" id="KW-0255">Endonuclease</keyword>
<keyword evidence="1" id="KW-0808">Transferase</keyword>
<protein>
    <recommendedName>
        <fullName evidence="6">Reverse transcriptase domain-containing protein</fullName>
    </recommendedName>
</protein>
<dbReference type="PANTHER" id="PTHR37984:SF5">
    <property type="entry name" value="PROTEIN NYNRIN-LIKE"/>
    <property type="match status" value="1"/>
</dbReference>
<evidence type="ECO:0000313" key="5">
    <source>
        <dbReference type="EnsemblMetazoa" id="Aqu2.1.17213_001"/>
    </source>
</evidence>
<evidence type="ECO:0000256" key="2">
    <source>
        <dbReference type="ARBA" id="ARBA00022695"/>
    </source>
</evidence>
<keyword evidence="4" id="KW-0378">Hydrolase</keyword>
<keyword evidence="2" id="KW-0548">Nucleotidyltransferase</keyword>
<sequence length="467" mass="52143">MPRTLDKAVTMVMQTKAHLTTSRIDLTSAAAVAATASTSAIEKFIDAVKILTGRLVKLETKLAPGHLARGYLAPKRQGNMKPSAQESKHDRTEGITMALDEQVDTGAAVTLIASSIWERYCASSFKLLEVPHQLVNVTRNPLQVQGLAQLTLTIRENSIHTIVIIVDHLAEHGIIGFDFLRTHLCTINCKSKFLHFPVVQQTIPLQPEGSDVRIQAVLESTVKIPPQTEVEVFVLANNFEQQRGTWFLEDNFAQSCQQAITAQSSVFPKKRLVTRPINTNNHRSLISKGSKIAFFCQLPQDSFVSEDIPPPLPKEVPEAKQKLLWALAQQGQGLNDSQRQQLYLLLCTYADLFAIHDSELGRTGVIKHSIDMQQSQPVPIPPRRLPKYHEGKVTEMLQRMLQQKIIEQSQSPWSSPVVLINDLTRKDAYPLPRIDDTLDTLAGSKWLSTLDVVSGYWQVEVADSDKK</sequence>
<dbReference type="EnsemblMetazoa" id="Aqu2.1.17213_001">
    <property type="protein sequence ID" value="Aqu2.1.17213_001"/>
    <property type="gene ID" value="Aqu2.1.17213"/>
</dbReference>
<evidence type="ECO:0008006" key="6">
    <source>
        <dbReference type="Google" id="ProtNLM"/>
    </source>
</evidence>
<name>A0A1X7TQ60_AMPQE</name>
<dbReference type="GO" id="GO:0016779">
    <property type="term" value="F:nucleotidyltransferase activity"/>
    <property type="evidence" value="ECO:0007669"/>
    <property type="project" value="UniProtKB-KW"/>
</dbReference>
<keyword evidence="3" id="KW-0540">Nuclease</keyword>
<dbReference type="InterPro" id="IPR043502">
    <property type="entry name" value="DNA/RNA_pol_sf"/>
</dbReference>